<dbReference type="Pfam" id="PF07714">
    <property type="entry name" value="PK_Tyr_Ser-Thr"/>
    <property type="match status" value="1"/>
</dbReference>
<dbReference type="AlphaFoldDB" id="A0A8J5F0P4"/>
<organism evidence="2 3">
    <name type="scientific">Zingiber officinale</name>
    <name type="common">Ginger</name>
    <name type="synonym">Amomum zingiber</name>
    <dbReference type="NCBI Taxonomy" id="94328"/>
    <lineage>
        <taxon>Eukaryota</taxon>
        <taxon>Viridiplantae</taxon>
        <taxon>Streptophyta</taxon>
        <taxon>Embryophyta</taxon>
        <taxon>Tracheophyta</taxon>
        <taxon>Spermatophyta</taxon>
        <taxon>Magnoliopsida</taxon>
        <taxon>Liliopsida</taxon>
        <taxon>Zingiberales</taxon>
        <taxon>Zingiberaceae</taxon>
        <taxon>Zingiber</taxon>
    </lineage>
</organism>
<comment type="caution">
    <text evidence="2">The sequence shown here is derived from an EMBL/GenBank/DDBJ whole genome shotgun (WGS) entry which is preliminary data.</text>
</comment>
<name>A0A8J5F0P4_ZINOF</name>
<protein>
    <recommendedName>
        <fullName evidence="1">Serine-threonine/tyrosine-protein kinase catalytic domain-containing protein</fullName>
    </recommendedName>
</protein>
<dbReference type="InterPro" id="IPR050823">
    <property type="entry name" value="Plant_Ser_Thr_Prot_Kinase"/>
</dbReference>
<gene>
    <name evidence="2" type="ORF">ZIOFF_062656</name>
</gene>
<evidence type="ECO:0000313" key="2">
    <source>
        <dbReference type="EMBL" id="KAG6479195.1"/>
    </source>
</evidence>
<dbReference type="PANTHER" id="PTHR45621">
    <property type="entry name" value="OS01G0588500 PROTEIN-RELATED"/>
    <property type="match status" value="1"/>
</dbReference>
<dbReference type="SUPFAM" id="SSF56112">
    <property type="entry name" value="Protein kinase-like (PK-like)"/>
    <property type="match status" value="1"/>
</dbReference>
<reference evidence="2 3" key="1">
    <citation type="submission" date="2020-08" db="EMBL/GenBank/DDBJ databases">
        <title>Plant Genome Project.</title>
        <authorList>
            <person name="Zhang R.-G."/>
        </authorList>
    </citation>
    <scope>NUCLEOTIDE SEQUENCE [LARGE SCALE GENOMIC DNA]</scope>
    <source>
        <tissue evidence="2">Rhizome</tissue>
    </source>
</reference>
<dbReference type="Gene3D" id="1.10.510.10">
    <property type="entry name" value="Transferase(Phosphotransferase) domain 1"/>
    <property type="match status" value="1"/>
</dbReference>
<evidence type="ECO:0000313" key="3">
    <source>
        <dbReference type="Proteomes" id="UP000734854"/>
    </source>
</evidence>
<dbReference type="InterPro" id="IPR011009">
    <property type="entry name" value="Kinase-like_dom_sf"/>
</dbReference>
<proteinExistence type="predicted"/>
<sequence>MVVFTIVELKVVMRNFTRTNLLGSSGFRHVYKGLSMSGSGRGSAVAGHRQVIEPRQAAGPLGSLENQPFKRLLDSLPWSTRLKITVGVVKGLAFLHEVKQPTIYRDFKALNILFDEDYIVKLSGLTMEDIFKGTKLFKQEVRDLMMRWQWEFKLECAKGVCENDEEEAALAEHLKGTTGRGTSYATMSMEYSKTERCIAGLWAAPNDGSNYCGGGCGS</sequence>
<dbReference type="EMBL" id="JACMSC010000017">
    <property type="protein sequence ID" value="KAG6479195.1"/>
    <property type="molecule type" value="Genomic_DNA"/>
</dbReference>
<dbReference type="GO" id="GO:0004672">
    <property type="term" value="F:protein kinase activity"/>
    <property type="evidence" value="ECO:0007669"/>
    <property type="project" value="InterPro"/>
</dbReference>
<accession>A0A8J5F0P4</accession>
<feature type="domain" description="Serine-threonine/tyrosine-protein kinase catalytic" evidence="1">
    <location>
        <begin position="73"/>
        <end position="148"/>
    </location>
</feature>
<evidence type="ECO:0000259" key="1">
    <source>
        <dbReference type="Pfam" id="PF07714"/>
    </source>
</evidence>
<keyword evidence="3" id="KW-1185">Reference proteome</keyword>
<dbReference type="Proteomes" id="UP000734854">
    <property type="component" value="Unassembled WGS sequence"/>
</dbReference>
<dbReference type="InterPro" id="IPR001245">
    <property type="entry name" value="Ser-Thr/Tyr_kinase_cat_dom"/>
</dbReference>